<dbReference type="InterPro" id="IPR006860">
    <property type="entry name" value="FecR"/>
</dbReference>
<dbReference type="OrthoDB" id="1099576at2"/>
<protein>
    <submittedName>
        <fullName evidence="3">Fe2+-dicitrate sensor</fullName>
    </submittedName>
</protein>
<dbReference type="RefSeq" id="WP_014705426.1">
    <property type="nucleotide sequence ID" value="NC_017857.3"/>
</dbReference>
<dbReference type="HOGENOM" id="CLU_050192_0_0_6"/>
<evidence type="ECO:0000313" key="4">
    <source>
        <dbReference type="Proteomes" id="UP000009144"/>
    </source>
</evidence>
<dbReference type="PATRIC" id="fig|754476.3.peg.190"/>
<feature type="domain" description="FecR protein" evidence="1">
    <location>
        <begin position="111"/>
        <end position="206"/>
    </location>
</feature>
<evidence type="ECO:0000259" key="1">
    <source>
        <dbReference type="Pfam" id="PF04773"/>
    </source>
</evidence>
<feature type="domain" description="FecR N-terminal" evidence="2">
    <location>
        <begin position="13"/>
        <end position="53"/>
    </location>
</feature>
<evidence type="ECO:0000259" key="2">
    <source>
        <dbReference type="Pfam" id="PF16220"/>
    </source>
</evidence>
<dbReference type="KEGG" id="mej:Q7A_191"/>
<dbReference type="PIRSF" id="PIRSF018266">
    <property type="entry name" value="FecR"/>
    <property type="match status" value="1"/>
</dbReference>
<dbReference type="AlphaFoldDB" id="I1XF81"/>
<gene>
    <name evidence="3" type="ordered locus">Q7A_191</name>
</gene>
<reference evidence="3 4" key="2">
    <citation type="journal article" date="2013" name="Int. J. Syst. Evol. Microbiol.">
        <title>Methylophaga nitratireducenticrescens sp. nov. and Methylophaga frappieri sp. nov., isolated from the biofilm of the methanol-fed denitrification system treating the seawater at the Montreal Biodome.</title>
        <authorList>
            <person name="Villeneuve C."/>
            <person name="Martineau C."/>
            <person name="Mauffrey F."/>
            <person name="Villemur R."/>
        </authorList>
    </citation>
    <scope>NUCLEOTIDE SEQUENCE [LARGE SCALE GENOMIC DNA]</scope>
    <source>
        <strain evidence="3 4">JAM1</strain>
    </source>
</reference>
<keyword evidence="4" id="KW-1185">Reference proteome</keyword>
<dbReference type="Pfam" id="PF04773">
    <property type="entry name" value="FecR"/>
    <property type="match status" value="1"/>
</dbReference>
<dbReference type="Gene3D" id="2.60.120.1440">
    <property type="match status" value="1"/>
</dbReference>
<reference evidence="3 4" key="1">
    <citation type="journal article" date="2012" name="J. Bacteriol.">
        <title>Complete genome sequences of Methylophaga sp. strain JAM1 and Methylophaga sp. strain JAM7.</title>
        <authorList>
            <person name="Villeneuve C."/>
            <person name="Martineau C."/>
            <person name="Mauffrey F."/>
            <person name="Villemur R."/>
        </authorList>
    </citation>
    <scope>NUCLEOTIDE SEQUENCE [LARGE SCALE GENOMIC DNA]</scope>
    <source>
        <strain evidence="3 4">JAM1</strain>
    </source>
</reference>
<accession>I1XF81</accession>
<dbReference type="eggNOG" id="COG3712">
    <property type="taxonomic scope" value="Bacteria"/>
</dbReference>
<dbReference type="InterPro" id="IPR032623">
    <property type="entry name" value="FecR_N"/>
</dbReference>
<dbReference type="Proteomes" id="UP000009144">
    <property type="component" value="Chromosome"/>
</dbReference>
<dbReference type="EMBL" id="CP003390">
    <property type="protein sequence ID" value="AFI83050.1"/>
    <property type="molecule type" value="Genomic_DNA"/>
</dbReference>
<dbReference type="Pfam" id="PF16220">
    <property type="entry name" value="DUF4880"/>
    <property type="match status" value="1"/>
</dbReference>
<dbReference type="PANTHER" id="PTHR30273">
    <property type="entry name" value="PERIPLASMIC SIGNAL SENSOR AND SIGMA FACTOR ACTIVATOR FECR-RELATED"/>
    <property type="match status" value="1"/>
</dbReference>
<organism evidence="3 4">
    <name type="scientific">Methylophaga nitratireducenticrescens</name>
    <dbReference type="NCBI Taxonomy" id="754476"/>
    <lineage>
        <taxon>Bacteria</taxon>
        <taxon>Pseudomonadati</taxon>
        <taxon>Pseudomonadota</taxon>
        <taxon>Gammaproteobacteria</taxon>
        <taxon>Thiotrichales</taxon>
        <taxon>Piscirickettsiaceae</taxon>
        <taxon>Methylophaga</taxon>
    </lineage>
</organism>
<name>I1XF81_METNJ</name>
<dbReference type="InterPro" id="IPR012373">
    <property type="entry name" value="Ferrdict_sens_TM"/>
</dbReference>
<evidence type="ECO:0000313" key="3">
    <source>
        <dbReference type="EMBL" id="AFI83050.1"/>
    </source>
</evidence>
<proteinExistence type="predicted"/>
<dbReference type="GO" id="GO:0016989">
    <property type="term" value="F:sigma factor antagonist activity"/>
    <property type="evidence" value="ECO:0007669"/>
    <property type="project" value="TreeGrafter"/>
</dbReference>
<sequence>MSKTSTIDPHILDQAADWLMRLSASDATESDRAACLRWQQQHPDHARAWAKAELLISKLGSLPPSLSIPALDRPENLNRRAILNKLAVLLAIAPVSWGSWRTLETLGWTADYHTASGERRELQLADGTQMTLNTATSIDVKFDSEKRFVWLRSGEILIQTAPDNAHTSRPFMVGTRQGQLEALGTKFTVYQQANSTQLAVLEGAVKVTPKDADISQQIIVNAGQQLRFNRYGIESSDALDHTAIAWTQGMLMADKMPLGEFVSELARYRSGVVRCDPKIADLPVSGSFPVSDTDMALRMLVSTYPIQLTSLMQGYWINLLPV</sequence>
<dbReference type="STRING" id="754476.Q7A_191"/>
<dbReference type="PANTHER" id="PTHR30273:SF2">
    <property type="entry name" value="PROTEIN FECR"/>
    <property type="match status" value="1"/>
</dbReference>